<dbReference type="Proteomes" id="UP000735302">
    <property type="component" value="Unassembled WGS sequence"/>
</dbReference>
<keyword evidence="2" id="KW-1185">Reference proteome</keyword>
<comment type="caution">
    <text evidence="1">The sequence shown here is derived from an EMBL/GenBank/DDBJ whole genome shotgun (WGS) entry which is preliminary data.</text>
</comment>
<organism evidence="1 2">
    <name type="scientific">Plakobranchus ocellatus</name>
    <dbReference type="NCBI Taxonomy" id="259542"/>
    <lineage>
        <taxon>Eukaryota</taxon>
        <taxon>Metazoa</taxon>
        <taxon>Spiralia</taxon>
        <taxon>Lophotrochozoa</taxon>
        <taxon>Mollusca</taxon>
        <taxon>Gastropoda</taxon>
        <taxon>Heterobranchia</taxon>
        <taxon>Euthyneura</taxon>
        <taxon>Panpulmonata</taxon>
        <taxon>Sacoglossa</taxon>
        <taxon>Placobranchoidea</taxon>
        <taxon>Plakobranchidae</taxon>
        <taxon>Plakobranchus</taxon>
    </lineage>
</organism>
<evidence type="ECO:0000313" key="2">
    <source>
        <dbReference type="Proteomes" id="UP000735302"/>
    </source>
</evidence>
<accession>A0AAV4A1I1</accession>
<protein>
    <submittedName>
        <fullName evidence="1">Uncharacterized protein</fullName>
    </submittedName>
</protein>
<proteinExistence type="predicted"/>
<name>A0AAV4A1I1_9GAST</name>
<gene>
    <name evidence="1" type="ORF">PoB_002852100</name>
</gene>
<evidence type="ECO:0000313" key="1">
    <source>
        <dbReference type="EMBL" id="GFO02016.1"/>
    </source>
</evidence>
<sequence>MGQLEMPGKGRKYESGRPVWVCFLEMPGQGKAEDPPTLMNMSPFANWSPFKTFMVIERICEGSRYVALKTHRELKSILSDETIEVTKLGSSNLMVELKSNNQVKKLGAIATFLDIPVTVSSHNA</sequence>
<dbReference type="AlphaFoldDB" id="A0AAV4A1I1"/>
<reference evidence="1 2" key="1">
    <citation type="journal article" date="2021" name="Elife">
        <title>Chloroplast acquisition without the gene transfer in kleptoplastic sea slugs, Plakobranchus ocellatus.</title>
        <authorList>
            <person name="Maeda T."/>
            <person name="Takahashi S."/>
            <person name="Yoshida T."/>
            <person name="Shimamura S."/>
            <person name="Takaki Y."/>
            <person name="Nagai Y."/>
            <person name="Toyoda A."/>
            <person name="Suzuki Y."/>
            <person name="Arimoto A."/>
            <person name="Ishii H."/>
            <person name="Satoh N."/>
            <person name="Nishiyama T."/>
            <person name="Hasebe M."/>
            <person name="Maruyama T."/>
            <person name="Minagawa J."/>
            <person name="Obokata J."/>
            <person name="Shigenobu S."/>
        </authorList>
    </citation>
    <scope>NUCLEOTIDE SEQUENCE [LARGE SCALE GENOMIC DNA]</scope>
</reference>
<dbReference type="EMBL" id="BLXT01003557">
    <property type="protein sequence ID" value="GFO02016.1"/>
    <property type="molecule type" value="Genomic_DNA"/>
</dbReference>